<feature type="transmembrane region" description="Helical" evidence="9">
    <location>
        <begin position="47"/>
        <end position="68"/>
    </location>
</feature>
<proteinExistence type="inferred from homology"/>
<dbReference type="Proteomes" id="UP000066737">
    <property type="component" value="Chromosome I"/>
</dbReference>
<keyword evidence="7" id="KW-0406">Ion transport</keyword>
<feature type="transmembrane region" description="Helical" evidence="9">
    <location>
        <begin position="20"/>
        <end position="41"/>
    </location>
</feature>
<feature type="transmembrane region" description="Helical" evidence="9">
    <location>
        <begin position="296"/>
        <end position="315"/>
    </location>
</feature>
<dbReference type="GO" id="GO:0005886">
    <property type="term" value="C:plasma membrane"/>
    <property type="evidence" value="ECO:0007669"/>
    <property type="project" value="UniProtKB-SubCell"/>
</dbReference>
<evidence type="ECO:0000313" key="11">
    <source>
        <dbReference type="Proteomes" id="UP000066737"/>
    </source>
</evidence>
<feature type="transmembrane region" description="Helical" evidence="9">
    <location>
        <begin position="476"/>
        <end position="498"/>
    </location>
</feature>
<evidence type="ECO:0000256" key="7">
    <source>
        <dbReference type="ARBA" id="ARBA00023065"/>
    </source>
</evidence>
<reference evidence="11" key="1">
    <citation type="journal article" date="2016" name="Environ. Microbiol.">
        <title>The complete genome of a viable archaeum isolated from 123-million-year-old rock salt.</title>
        <authorList>
            <person name="Jaakkola S.T."/>
            <person name="Pfeiffer F."/>
            <person name="Ravantti J.J."/>
            <person name="Guo Q."/>
            <person name="Liu Y."/>
            <person name="Chen X."/>
            <person name="Ma H."/>
            <person name="Yang C."/>
            <person name="Oksanen H.M."/>
            <person name="Bamford D.H."/>
        </authorList>
    </citation>
    <scope>NUCLEOTIDE SEQUENCE</scope>
    <source>
        <strain evidence="11">JI20-1</strain>
    </source>
</reference>
<evidence type="ECO:0000256" key="2">
    <source>
        <dbReference type="ARBA" id="ARBA00009137"/>
    </source>
</evidence>
<gene>
    <name evidence="10" type="primary">trkH1</name>
    <name evidence="10" type="ORF">HHUB_2948</name>
</gene>
<dbReference type="OrthoDB" id="111943at2157"/>
<dbReference type="PANTHER" id="PTHR32024">
    <property type="entry name" value="TRK SYSTEM POTASSIUM UPTAKE PROTEIN TRKG-RELATED"/>
    <property type="match status" value="1"/>
</dbReference>
<evidence type="ECO:0000313" key="10">
    <source>
        <dbReference type="EMBL" id="CQH59320.1"/>
    </source>
</evidence>
<keyword evidence="11" id="KW-1185">Reference proteome</keyword>
<feature type="transmembrane region" description="Helical" evidence="9">
    <location>
        <begin position="226"/>
        <end position="247"/>
    </location>
</feature>
<sequence length="564" mass="59931">MPRNNGGLLPTDLRIIARDVGSLVLMEAGLMVLTSLVALAFREFHAALAIFLAAGVTAGVGGAANRAFADAPDPKMKHGMVIAAGGWLMVAAFGGLPFFLTAWLTPPAAMEAFVPAAADTSAWEPIRVAGTTTLSSLAYFRDPLHAFFESMSGWTGSGLTMAIHEPSLPRALQWWRSFIQWVGGVGVIVLTVSILSRPGSGSYALYQSEAREEKIHPSVVSTVRTVWKLVVGYTVLAFALLFGAIHYSDSEYARSLELWEVAWQALNHAMTGLTTGGFSVTDNSIATYNSPLVETVLLPIMILGAIAFPVHYVVLKDRKVGELVADLQTRWLFVLLALGVAVLSAQNVLSVPSTSGAFATQSFLPFSVPSLDPAQLDAIRDSTFQWVSALSCTGFQSAPIGRWLAGAKVMVVGAMVLGGAAGSTVGGIKIIRGYTIARGIVWQFSRVFLPKNAVVTARIGDRLLDRESMEREFSEAAIVSLLWLLVLAATSVVLVNLAGPEFGYADALFEVASAQGNVGLSSGITGPTMSPLAEAMFTLNMWVGRLEIIPVLVFARAAISGLNP</sequence>
<feature type="transmembrane region" description="Helical" evidence="9">
    <location>
        <begin position="409"/>
        <end position="428"/>
    </location>
</feature>
<dbReference type="KEGG" id="hhb:Hhub_2948"/>
<dbReference type="STRING" id="1407499.HHUB_2948"/>
<dbReference type="PANTHER" id="PTHR32024:SF2">
    <property type="entry name" value="TRK SYSTEM POTASSIUM UPTAKE PROTEIN TRKG-RELATED"/>
    <property type="match status" value="1"/>
</dbReference>
<evidence type="ECO:0000256" key="4">
    <source>
        <dbReference type="ARBA" id="ARBA00022475"/>
    </source>
</evidence>
<accession>A0A0U5CZD5</accession>
<dbReference type="InterPro" id="IPR003445">
    <property type="entry name" value="Cat_transpt"/>
</dbReference>
<evidence type="ECO:0000256" key="5">
    <source>
        <dbReference type="ARBA" id="ARBA00022692"/>
    </source>
</evidence>
<feature type="transmembrane region" description="Helical" evidence="9">
    <location>
        <begin position="327"/>
        <end position="345"/>
    </location>
</feature>
<keyword evidence="4" id="KW-1003">Cell membrane</keyword>
<protein>
    <submittedName>
        <fullName evidence="10">Trk-type transport system (Probable substrate potassium)</fullName>
    </submittedName>
</protein>
<keyword evidence="8 9" id="KW-0472">Membrane</keyword>
<evidence type="ECO:0000256" key="9">
    <source>
        <dbReference type="SAM" id="Phobius"/>
    </source>
</evidence>
<feature type="transmembrane region" description="Helical" evidence="9">
    <location>
        <begin position="80"/>
        <end position="104"/>
    </location>
</feature>
<comment type="subcellular location">
    <subcellularLocation>
        <location evidence="1">Cell membrane</location>
        <topology evidence="1">Multi-pass membrane protein</topology>
    </subcellularLocation>
</comment>
<comment type="similarity">
    <text evidence="2">Belongs to the TrkH potassium transport family.</text>
</comment>
<dbReference type="GeneID" id="26659575"/>
<evidence type="ECO:0000256" key="1">
    <source>
        <dbReference type="ARBA" id="ARBA00004651"/>
    </source>
</evidence>
<keyword evidence="5 9" id="KW-0812">Transmembrane</keyword>
<keyword evidence="3" id="KW-0813">Transport</keyword>
<dbReference type="EMBL" id="LN831302">
    <property type="protein sequence ID" value="CQH59320.1"/>
    <property type="molecule type" value="Genomic_DNA"/>
</dbReference>
<dbReference type="GO" id="GO:0030001">
    <property type="term" value="P:metal ion transport"/>
    <property type="evidence" value="ECO:0007669"/>
    <property type="project" value="UniProtKB-ARBA"/>
</dbReference>
<dbReference type="Pfam" id="PF02386">
    <property type="entry name" value="TrkH"/>
    <property type="match status" value="1"/>
</dbReference>
<dbReference type="RefSeq" id="WP_059057346.1">
    <property type="nucleotide sequence ID" value="NZ_CEML01000001.1"/>
</dbReference>
<evidence type="ECO:0000256" key="6">
    <source>
        <dbReference type="ARBA" id="ARBA00022989"/>
    </source>
</evidence>
<evidence type="ECO:0000256" key="3">
    <source>
        <dbReference type="ARBA" id="ARBA00022448"/>
    </source>
</evidence>
<organism evidence="10 11">
    <name type="scientific">Halobacterium hubeiense</name>
    <dbReference type="NCBI Taxonomy" id="1407499"/>
    <lineage>
        <taxon>Archaea</taxon>
        <taxon>Methanobacteriati</taxon>
        <taxon>Methanobacteriota</taxon>
        <taxon>Stenosarchaea group</taxon>
        <taxon>Halobacteria</taxon>
        <taxon>Halobacteriales</taxon>
        <taxon>Halobacteriaceae</taxon>
        <taxon>Halobacterium</taxon>
    </lineage>
</organism>
<dbReference type="GO" id="GO:0008324">
    <property type="term" value="F:monoatomic cation transmembrane transporter activity"/>
    <property type="evidence" value="ECO:0007669"/>
    <property type="project" value="InterPro"/>
</dbReference>
<evidence type="ECO:0000256" key="8">
    <source>
        <dbReference type="ARBA" id="ARBA00023136"/>
    </source>
</evidence>
<feature type="transmembrane region" description="Helical" evidence="9">
    <location>
        <begin position="178"/>
        <end position="196"/>
    </location>
</feature>
<name>A0A0U5CZD5_9EURY</name>
<dbReference type="AlphaFoldDB" id="A0A0U5CZD5"/>
<keyword evidence="6 9" id="KW-1133">Transmembrane helix</keyword>